<dbReference type="Proteomes" id="UP000239007">
    <property type="component" value="Unassembled WGS sequence"/>
</dbReference>
<feature type="domain" description="Aminopeptidase P N-terminal" evidence="13">
    <location>
        <begin position="4"/>
        <end position="138"/>
    </location>
</feature>
<keyword evidence="7" id="KW-0378">Hydrolase</keyword>
<dbReference type="GO" id="GO:0006508">
    <property type="term" value="P:proteolysis"/>
    <property type="evidence" value="ECO:0007669"/>
    <property type="project" value="UniProtKB-KW"/>
</dbReference>
<dbReference type="NCBIfam" id="NF008131">
    <property type="entry name" value="PRK10879.1"/>
    <property type="match status" value="1"/>
</dbReference>
<evidence type="ECO:0000313" key="15">
    <source>
        <dbReference type="Proteomes" id="UP000239007"/>
    </source>
</evidence>
<dbReference type="InterPro" id="IPR001714">
    <property type="entry name" value="Pept_M24_MAP"/>
</dbReference>
<evidence type="ECO:0000256" key="9">
    <source>
        <dbReference type="ARBA" id="ARBA00023211"/>
    </source>
</evidence>
<dbReference type="InterPro" id="IPR001131">
    <property type="entry name" value="Peptidase_M24B_aminopep-P_CS"/>
</dbReference>
<dbReference type="OrthoDB" id="9806388at2"/>
<dbReference type="GO" id="GO:0005829">
    <property type="term" value="C:cytosol"/>
    <property type="evidence" value="ECO:0007669"/>
    <property type="project" value="TreeGrafter"/>
</dbReference>
<dbReference type="Pfam" id="PF05195">
    <property type="entry name" value="AMP_N"/>
    <property type="match status" value="1"/>
</dbReference>
<dbReference type="InterPro" id="IPR029149">
    <property type="entry name" value="Creatin/AminoP/Spt16_N"/>
</dbReference>
<reference evidence="14 15" key="1">
    <citation type="submission" date="2016-12" db="EMBL/GenBank/DDBJ databases">
        <title>Diversity of luminous bacteria.</title>
        <authorList>
            <person name="Yoshizawa S."/>
            <person name="Kogure K."/>
        </authorList>
    </citation>
    <scope>NUCLEOTIDE SEQUENCE [LARGE SCALE GENOMIC DNA]</scope>
    <source>
        <strain evidence="14 15">SA4-48</strain>
    </source>
</reference>
<dbReference type="FunFam" id="3.90.230.10:FF:000002">
    <property type="entry name" value="Xaa-Pro aminopeptidase 3"/>
    <property type="match status" value="1"/>
</dbReference>
<keyword evidence="6" id="KW-0479">Metal-binding</keyword>
<dbReference type="PROSITE" id="PS00491">
    <property type="entry name" value="PROLINE_PEPTIDASE"/>
    <property type="match status" value="1"/>
</dbReference>
<dbReference type="AlphaFoldDB" id="A0A2S7UX63"/>
<evidence type="ECO:0000256" key="3">
    <source>
        <dbReference type="ARBA" id="ARBA00008766"/>
    </source>
</evidence>
<dbReference type="EC" id="3.4.11.9" evidence="4"/>
<name>A0A2S7UX63_9GAMM</name>
<accession>A0A2S7UX63</accession>
<dbReference type="PANTHER" id="PTHR43226">
    <property type="entry name" value="XAA-PRO AMINOPEPTIDASE 3"/>
    <property type="match status" value="1"/>
</dbReference>
<dbReference type="GO" id="GO:0030145">
    <property type="term" value="F:manganese ion binding"/>
    <property type="evidence" value="ECO:0007669"/>
    <property type="project" value="InterPro"/>
</dbReference>
<keyword evidence="15" id="KW-1185">Reference proteome</keyword>
<evidence type="ECO:0000256" key="8">
    <source>
        <dbReference type="ARBA" id="ARBA00023049"/>
    </source>
</evidence>
<keyword evidence="5" id="KW-0645">Protease</keyword>
<evidence type="ECO:0000259" key="13">
    <source>
        <dbReference type="SMART" id="SM01011"/>
    </source>
</evidence>
<dbReference type="PRINTS" id="PR00599">
    <property type="entry name" value="MAPEPTIDASE"/>
</dbReference>
<evidence type="ECO:0000256" key="6">
    <source>
        <dbReference type="ARBA" id="ARBA00022723"/>
    </source>
</evidence>
<evidence type="ECO:0000256" key="10">
    <source>
        <dbReference type="ARBA" id="ARBA00069363"/>
    </source>
</evidence>
<keyword evidence="8" id="KW-0482">Metalloprotease</keyword>
<dbReference type="InterPro" id="IPR000994">
    <property type="entry name" value="Pept_M24"/>
</dbReference>
<organism evidence="14 15">
    <name type="scientific">Psychrosphaera saromensis</name>
    <dbReference type="NCBI Taxonomy" id="716813"/>
    <lineage>
        <taxon>Bacteria</taxon>
        <taxon>Pseudomonadati</taxon>
        <taxon>Pseudomonadota</taxon>
        <taxon>Gammaproteobacteria</taxon>
        <taxon>Alteromonadales</taxon>
        <taxon>Pseudoalteromonadaceae</taxon>
        <taxon>Psychrosphaera</taxon>
    </lineage>
</organism>
<sequence>MNRIAFSEFKQRREQLLAQLSDNCVVVITAAKEVTRSRDTEYGFRQNSDFHYLTGFPEPDAWLILEKIGGVSKSTIVCRVKDKAAEIWQGRRIGKALAKQEYLFDESASLDELDQVLQNAVNDKQTLYWAQGEDFAVDETVFALLAQLRASVRKGLSAPDQQIDIRPLLHEMRLVKSASEIKVMQQACEISASAHTRAMLFSAQQIKQQHIVTEYQLEAEIHHHFAMHNARYPAYGTIVGSGDNACILHYTENKDPINPDDLVLIDAGCELQGYAADITRTFPVSGQFSPEQKAIYQLVLDTQQAVFTAIKPGATLKQLTDLSIEVITNGLIELGILHGELNTLIEEDAHRAYYMHGLSHWLGLDVHDVGLYNLNGEPRPLKEGMVFTVEPGIYIDAESECDPKWHGIGVRIEDNIVITQDGFENLTHAVPKTIEEIEKLMA</sequence>
<evidence type="ECO:0000256" key="5">
    <source>
        <dbReference type="ARBA" id="ARBA00022670"/>
    </source>
</evidence>
<comment type="cofactor">
    <cofactor evidence="2">
        <name>Mn(2+)</name>
        <dbReference type="ChEBI" id="CHEBI:29035"/>
    </cofactor>
</comment>
<keyword evidence="14" id="KW-0031">Aminopeptidase</keyword>
<comment type="caution">
    <text evidence="14">The sequence shown here is derived from an EMBL/GenBank/DDBJ whole genome shotgun (WGS) entry which is preliminary data.</text>
</comment>
<dbReference type="SUPFAM" id="SSF53092">
    <property type="entry name" value="Creatinase/prolidase N-terminal domain"/>
    <property type="match status" value="1"/>
</dbReference>
<comment type="similarity">
    <text evidence="3">Belongs to the peptidase M24B family.</text>
</comment>
<dbReference type="SMART" id="SM01011">
    <property type="entry name" value="AMP_N"/>
    <property type="match status" value="1"/>
</dbReference>
<comment type="catalytic activity">
    <reaction evidence="1">
        <text>Release of any N-terminal amino acid, including proline, that is linked to proline, even from a dipeptide or tripeptide.</text>
        <dbReference type="EC" id="3.4.11.9"/>
    </reaction>
</comment>
<evidence type="ECO:0000313" key="14">
    <source>
        <dbReference type="EMBL" id="PQJ54533.1"/>
    </source>
</evidence>
<evidence type="ECO:0000256" key="4">
    <source>
        <dbReference type="ARBA" id="ARBA00012574"/>
    </source>
</evidence>
<proteinExistence type="inferred from homology"/>
<dbReference type="Gene3D" id="3.90.230.10">
    <property type="entry name" value="Creatinase/methionine aminopeptidase superfamily"/>
    <property type="match status" value="1"/>
</dbReference>
<gene>
    <name evidence="14" type="ORF">BTO11_13330</name>
</gene>
<dbReference type="InterPro" id="IPR052433">
    <property type="entry name" value="X-Pro_dipept-like"/>
</dbReference>
<dbReference type="SUPFAM" id="SSF55920">
    <property type="entry name" value="Creatinase/aminopeptidase"/>
    <property type="match status" value="1"/>
</dbReference>
<evidence type="ECO:0000256" key="7">
    <source>
        <dbReference type="ARBA" id="ARBA00022801"/>
    </source>
</evidence>
<dbReference type="InterPro" id="IPR007865">
    <property type="entry name" value="Aminopep_P_N"/>
</dbReference>
<evidence type="ECO:0000256" key="12">
    <source>
        <dbReference type="ARBA" id="ARBA00081411"/>
    </source>
</evidence>
<dbReference type="PANTHER" id="PTHR43226:SF4">
    <property type="entry name" value="XAA-PRO AMINOPEPTIDASE 3"/>
    <property type="match status" value="1"/>
</dbReference>
<dbReference type="Pfam" id="PF00557">
    <property type="entry name" value="Peptidase_M24"/>
    <property type="match status" value="1"/>
</dbReference>
<keyword evidence="9" id="KW-0464">Manganese</keyword>
<dbReference type="EMBL" id="MSCH01000003">
    <property type="protein sequence ID" value="PQJ54533.1"/>
    <property type="molecule type" value="Genomic_DNA"/>
</dbReference>
<evidence type="ECO:0000256" key="11">
    <source>
        <dbReference type="ARBA" id="ARBA00075356"/>
    </source>
</evidence>
<dbReference type="Gene3D" id="3.40.350.10">
    <property type="entry name" value="Creatinase/prolidase N-terminal domain"/>
    <property type="match status" value="1"/>
</dbReference>
<evidence type="ECO:0000256" key="2">
    <source>
        <dbReference type="ARBA" id="ARBA00001936"/>
    </source>
</evidence>
<dbReference type="CDD" id="cd01087">
    <property type="entry name" value="Prolidase"/>
    <property type="match status" value="1"/>
</dbReference>
<dbReference type="RefSeq" id="WP_105053052.1">
    <property type="nucleotide sequence ID" value="NZ_BMYG01000001.1"/>
</dbReference>
<dbReference type="GO" id="GO:0070006">
    <property type="term" value="F:metalloaminopeptidase activity"/>
    <property type="evidence" value="ECO:0007669"/>
    <property type="project" value="InterPro"/>
</dbReference>
<evidence type="ECO:0000256" key="1">
    <source>
        <dbReference type="ARBA" id="ARBA00001424"/>
    </source>
</evidence>
<protein>
    <recommendedName>
        <fullName evidence="10">Xaa-Pro aminopeptidase</fullName>
        <ecNumber evidence="4">3.4.11.9</ecNumber>
    </recommendedName>
    <alternativeName>
        <fullName evidence="11">Aminopeptidase P II</fullName>
    </alternativeName>
    <alternativeName>
        <fullName evidence="12">X-Pro aminopeptidase</fullName>
    </alternativeName>
</protein>
<dbReference type="InterPro" id="IPR036005">
    <property type="entry name" value="Creatinase/aminopeptidase-like"/>
</dbReference>